<dbReference type="PROSITE" id="PS50192">
    <property type="entry name" value="T_SNARE"/>
    <property type="match status" value="1"/>
</dbReference>
<dbReference type="GO" id="GO:0006887">
    <property type="term" value="P:exocytosis"/>
    <property type="evidence" value="ECO:0007669"/>
    <property type="project" value="TreeGrafter"/>
</dbReference>
<evidence type="ECO:0000313" key="9">
    <source>
        <dbReference type="Proteomes" id="UP000316621"/>
    </source>
</evidence>
<comment type="similarity">
    <text evidence="1 4">Belongs to the syntaxin family.</text>
</comment>
<dbReference type="FunFam" id="1.20.58.70:FF:000003">
    <property type="entry name" value="Qa-SNARE, Sso1/Syntaxin1-type, SYP12A-group"/>
    <property type="match status" value="1"/>
</dbReference>
<protein>
    <recommendedName>
        <fullName evidence="7">t-SNARE coiled-coil homology domain-containing protein</fullName>
    </recommendedName>
</protein>
<dbReference type="SMART" id="SM00503">
    <property type="entry name" value="SynN"/>
    <property type="match status" value="1"/>
</dbReference>
<evidence type="ECO:0000256" key="2">
    <source>
        <dbReference type="ARBA" id="ARBA00022448"/>
    </source>
</evidence>
<dbReference type="OrthoDB" id="10255013at2759"/>
<dbReference type="InterPro" id="IPR000727">
    <property type="entry name" value="T_SNARE_dom"/>
</dbReference>
<dbReference type="GO" id="GO:0005886">
    <property type="term" value="C:plasma membrane"/>
    <property type="evidence" value="ECO:0007669"/>
    <property type="project" value="TreeGrafter"/>
</dbReference>
<accession>A0A4Y7LJ79</accession>
<dbReference type="FunFam" id="1.20.5.110:FF:000008">
    <property type="entry name" value="Syntaxin 132"/>
    <property type="match status" value="1"/>
</dbReference>
<dbReference type="Proteomes" id="UP000316621">
    <property type="component" value="Chromosome 11"/>
</dbReference>
<dbReference type="CDD" id="cd00179">
    <property type="entry name" value="SynN"/>
    <property type="match status" value="1"/>
</dbReference>
<dbReference type="GO" id="GO:0005484">
    <property type="term" value="F:SNAP receptor activity"/>
    <property type="evidence" value="ECO:0007669"/>
    <property type="project" value="InterPro"/>
</dbReference>
<dbReference type="GO" id="GO:0000149">
    <property type="term" value="F:SNARE binding"/>
    <property type="evidence" value="ECO:0007669"/>
    <property type="project" value="TreeGrafter"/>
</dbReference>
<dbReference type="OMA" id="CKAICCW"/>
<dbReference type="PANTHER" id="PTHR19957:SF80">
    <property type="entry name" value="SYNTAXIN-121"/>
    <property type="match status" value="1"/>
</dbReference>
<evidence type="ECO:0000256" key="6">
    <source>
        <dbReference type="SAM" id="Phobius"/>
    </source>
</evidence>
<dbReference type="InterPro" id="IPR006012">
    <property type="entry name" value="Syntaxin/epimorphin_CS"/>
</dbReference>
<gene>
    <name evidence="8" type="ORF">C5167_046961</name>
</gene>
<dbReference type="InterPro" id="IPR045242">
    <property type="entry name" value="Syntaxin"/>
</dbReference>
<dbReference type="Gene3D" id="1.20.5.110">
    <property type="match status" value="1"/>
</dbReference>
<dbReference type="GO" id="GO:0048278">
    <property type="term" value="P:vesicle docking"/>
    <property type="evidence" value="ECO:0007669"/>
    <property type="project" value="TreeGrafter"/>
</dbReference>
<evidence type="ECO:0000256" key="5">
    <source>
        <dbReference type="SAM" id="MobiDB-lite"/>
    </source>
</evidence>
<feature type="domain" description="T-SNARE coiled-coil homology" evidence="7">
    <location>
        <begin position="209"/>
        <end position="271"/>
    </location>
</feature>
<keyword evidence="6" id="KW-0472">Membrane</keyword>
<sequence length="304" mass="34411">MNDIFSSLFSSSSTNDHSKVIDDIEMGQMAANTSEVKNLQKFYKDVDIIKDQLDQVETIYKRLQDSHEQSKTIHNSNSIKQLRSSTDSDVSSALSKAKSIKLGLELLDRANKESLKVPDCGPGSSSERTRSSVVHALRTKLKDTMESFNSLRERIGLDYKETVERRYFMVTGVKADEETVDKLISTGESETFMQKVIQEQGRGRVIDTIAEIQERHGAVLEMERSLGELHQVFLDMAVMVEYQGQQLNDIAGNVNRANSYVRKGTETLQQAKILQKNTRKWTVLAIFILLIIILIIVLPIVLRK</sequence>
<evidence type="ECO:0000256" key="3">
    <source>
        <dbReference type="ARBA" id="ARBA00022927"/>
    </source>
</evidence>
<dbReference type="CDD" id="cd15848">
    <property type="entry name" value="SNARE_syntaxin1-like"/>
    <property type="match status" value="1"/>
</dbReference>
<evidence type="ECO:0000313" key="8">
    <source>
        <dbReference type="EMBL" id="RZC84175.1"/>
    </source>
</evidence>
<feature type="region of interest" description="Disordered" evidence="5">
    <location>
        <begin position="67"/>
        <end position="86"/>
    </location>
</feature>
<reference evidence="8 9" key="1">
    <citation type="journal article" date="2018" name="Science">
        <title>The opium poppy genome and morphinan production.</title>
        <authorList>
            <person name="Guo L."/>
            <person name="Winzer T."/>
            <person name="Yang X."/>
            <person name="Li Y."/>
            <person name="Ning Z."/>
            <person name="He Z."/>
            <person name="Teodor R."/>
            <person name="Lu Y."/>
            <person name="Bowser T.A."/>
            <person name="Graham I.A."/>
            <person name="Ye K."/>
        </authorList>
    </citation>
    <scope>NUCLEOTIDE SEQUENCE [LARGE SCALE GENOMIC DNA]</scope>
    <source>
        <strain evidence="9">cv. HN1</strain>
        <tissue evidence="8">Leaves</tissue>
    </source>
</reference>
<keyword evidence="6" id="KW-0812">Transmembrane</keyword>
<dbReference type="Gene3D" id="1.20.58.70">
    <property type="match status" value="1"/>
</dbReference>
<dbReference type="GO" id="GO:0006886">
    <property type="term" value="P:intracellular protein transport"/>
    <property type="evidence" value="ECO:0007669"/>
    <property type="project" value="InterPro"/>
</dbReference>
<keyword evidence="2" id="KW-0813">Transport</keyword>
<dbReference type="GO" id="GO:0006906">
    <property type="term" value="P:vesicle fusion"/>
    <property type="evidence" value="ECO:0007669"/>
    <property type="project" value="TreeGrafter"/>
</dbReference>
<dbReference type="AlphaFoldDB" id="A0A4Y7LJ79"/>
<dbReference type="EMBL" id="CM010725">
    <property type="protein sequence ID" value="RZC84175.1"/>
    <property type="molecule type" value="Genomic_DNA"/>
</dbReference>
<keyword evidence="3" id="KW-0653">Protein transport</keyword>
<dbReference type="InterPro" id="IPR006011">
    <property type="entry name" value="Syntaxin_N"/>
</dbReference>
<feature type="transmembrane region" description="Helical" evidence="6">
    <location>
        <begin position="281"/>
        <end position="302"/>
    </location>
</feature>
<dbReference type="PROSITE" id="PS00914">
    <property type="entry name" value="SYNTAXIN"/>
    <property type="match status" value="1"/>
</dbReference>
<dbReference type="Pfam" id="PF00804">
    <property type="entry name" value="Syntaxin"/>
    <property type="match status" value="1"/>
</dbReference>
<dbReference type="STRING" id="3469.A0A4Y7LJ79"/>
<dbReference type="InterPro" id="IPR010989">
    <property type="entry name" value="SNARE"/>
</dbReference>
<dbReference type="GO" id="GO:0031201">
    <property type="term" value="C:SNARE complex"/>
    <property type="evidence" value="ECO:0007669"/>
    <property type="project" value="TreeGrafter"/>
</dbReference>
<name>A0A4Y7LJ79_PAPSO</name>
<evidence type="ECO:0000256" key="4">
    <source>
        <dbReference type="RuleBase" id="RU003858"/>
    </source>
</evidence>
<keyword evidence="6" id="KW-1133">Transmembrane helix</keyword>
<dbReference type="Gramene" id="RZC84175">
    <property type="protein sequence ID" value="RZC84175"/>
    <property type="gene ID" value="C5167_046961"/>
</dbReference>
<dbReference type="SUPFAM" id="SSF47661">
    <property type="entry name" value="t-snare proteins"/>
    <property type="match status" value="1"/>
</dbReference>
<dbReference type="GO" id="GO:0012505">
    <property type="term" value="C:endomembrane system"/>
    <property type="evidence" value="ECO:0007669"/>
    <property type="project" value="TreeGrafter"/>
</dbReference>
<feature type="compositionally biased region" description="Polar residues" evidence="5">
    <location>
        <begin position="72"/>
        <end position="83"/>
    </location>
</feature>
<dbReference type="Pfam" id="PF05739">
    <property type="entry name" value="SNARE"/>
    <property type="match status" value="1"/>
</dbReference>
<evidence type="ECO:0000259" key="7">
    <source>
        <dbReference type="PROSITE" id="PS50192"/>
    </source>
</evidence>
<dbReference type="PANTHER" id="PTHR19957">
    <property type="entry name" value="SYNTAXIN"/>
    <property type="match status" value="1"/>
</dbReference>
<dbReference type="SMART" id="SM00397">
    <property type="entry name" value="t_SNARE"/>
    <property type="match status" value="1"/>
</dbReference>
<keyword evidence="9" id="KW-1185">Reference proteome</keyword>
<organism evidence="8 9">
    <name type="scientific">Papaver somniferum</name>
    <name type="common">Opium poppy</name>
    <dbReference type="NCBI Taxonomy" id="3469"/>
    <lineage>
        <taxon>Eukaryota</taxon>
        <taxon>Viridiplantae</taxon>
        <taxon>Streptophyta</taxon>
        <taxon>Embryophyta</taxon>
        <taxon>Tracheophyta</taxon>
        <taxon>Spermatophyta</taxon>
        <taxon>Magnoliopsida</taxon>
        <taxon>Ranunculales</taxon>
        <taxon>Papaveraceae</taxon>
        <taxon>Papaveroideae</taxon>
        <taxon>Papaver</taxon>
    </lineage>
</organism>
<evidence type="ECO:0000256" key="1">
    <source>
        <dbReference type="ARBA" id="ARBA00009063"/>
    </source>
</evidence>
<proteinExistence type="inferred from homology"/>